<dbReference type="InterPro" id="IPR036390">
    <property type="entry name" value="WH_DNA-bd_sf"/>
</dbReference>
<feature type="compositionally biased region" description="Basic residues" evidence="1">
    <location>
        <begin position="19"/>
        <end position="28"/>
    </location>
</feature>
<evidence type="ECO:0000259" key="2">
    <source>
        <dbReference type="PROSITE" id="PS51504"/>
    </source>
</evidence>
<dbReference type="EMBL" id="OW240912">
    <property type="protein sequence ID" value="CAH2222115.1"/>
    <property type="molecule type" value="Genomic_DNA"/>
</dbReference>
<dbReference type="PROSITE" id="PS51504">
    <property type="entry name" value="H15"/>
    <property type="match status" value="1"/>
</dbReference>
<sequence>MSEAAPAPAAAPAVESAYKKKQPKKASGPKKADKPSSPSMSELIVKAVSASKELRGVSLPTLKKALAASGYYVDKNNSHLKLALKGLVTKETLVHVKGSGASGSFMLNKKQAESKDKAYGLQDSGDHVPEVVKCGQFAIDVKIVQVVNSTPVPNFEIKIRD</sequence>
<dbReference type="AlphaFoldDB" id="A0AAD1R4I6"/>
<accession>A0AAD1R4I6</accession>
<gene>
    <name evidence="3" type="ORF">PECUL_23A054964</name>
</gene>
<organism evidence="3 4">
    <name type="scientific">Pelobates cultripes</name>
    <name type="common">Western spadefoot toad</name>
    <dbReference type="NCBI Taxonomy" id="61616"/>
    <lineage>
        <taxon>Eukaryota</taxon>
        <taxon>Metazoa</taxon>
        <taxon>Chordata</taxon>
        <taxon>Craniata</taxon>
        <taxon>Vertebrata</taxon>
        <taxon>Euteleostomi</taxon>
        <taxon>Amphibia</taxon>
        <taxon>Batrachia</taxon>
        <taxon>Anura</taxon>
        <taxon>Pelobatoidea</taxon>
        <taxon>Pelobatidae</taxon>
        <taxon>Pelobates</taxon>
    </lineage>
</organism>
<feature type="domain" description="H15" evidence="2">
    <location>
        <begin position="36"/>
        <end position="109"/>
    </location>
</feature>
<dbReference type="GO" id="GO:0006334">
    <property type="term" value="P:nucleosome assembly"/>
    <property type="evidence" value="ECO:0007669"/>
    <property type="project" value="InterPro"/>
</dbReference>
<feature type="region of interest" description="Disordered" evidence="1">
    <location>
        <begin position="1"/>
        <end position="40"/>
    </location>
</feature>
<reference evidence="3" key="1">
    <citation type="submission" date="2022-03" db="EMBL/GenBank/DDBJ databases">
        <authorList>
            <person name="Alioto T."/>
            <person name="Alioto T."/>
            <person name="Gomez Garrido J."/>
        </authorList>
    </citation>
    <scope>NUCLEOTIDE SEQUENCE</scope>
</reference>
<dbReference type="SMART" id="SM00526">
    <property type="entry name" value="H15"/>
    <property type="match status" value="1"/>
</dbReference>
<name>A0AAD1R4I6_PELCU</name>
<dbReference type="InterPro" id="IPR036388">
    <property type="entry name" value="WH-like_DNA-bd_sf"/>
</dbReference>
<protein>
    <submittedName>
        <fullName evidence="3">Histone H1B-like</fullName>
    </submittedName>
</protein>
<dbReference type="Gene3D" id="1.10.10.10">
    <property type="entry name" value="Winged helix-like DNA-binding domain superfamily/Winged helix DNA-binding domain"/>
    <property type="match status" value="1"/>
</dbReference>
<evidence type="ECO:0000313" key="3">
    <source>
        <dbReference type="EMBL" id="CAH2222115.1"/>
    </source>
</evidence>
<feature type="compositionally biased region" description="Low complexity" evidence="1">
    <location>
        <begin position="1"/>
        <end position="13"/>
    </location>
</feature>
<dbReference type="InterPro" id="IPR005818">
    <property type="entry name" value="Histone_H1/H5_H15"/>
</dbReference>
<dbReference type="SUPFAM" id="SSF46785">
    <property type="entry name" value="Winged helix' DNA-binding domain"/>
    <property type="match status" value="1"/>
</dbReference>
<dbReference type="Proteomes" id="UP001295444">
    <property type="component" value="Chromosome 01"/>
</dbReference>
<proteinExistence type="predicted"/>
<keyword evidence="4" id="KW-1185">Reference proteome</keyword>
<dbReference type="GO" id="GO:0003677">
    <property type="term" value="F:DNA binding"/>
    <property type="evidence" value="ECO:0007669"/>
    <property type="project" value="InterPro"/>
</dbReference>
<evidence type="ECO:0000256" key="1">
    <source>
        <dbReference type="SAM" id="MobiDB-lite"/>
    </source>
</evidence>
<evidence type="ECO:0000313" key="4">
    <source>
        <dbReference type="Proteomes" id="UP001295444"/>
    </source>
</evidence>
<dbReference type="CDD" id="cd00073">
    <property type="entry name" value="H15"/>
    <property type="match status" value="1"/>
</dbReference>
<dbReference type="Pfam" id="PF00538">
    <property type="entry name" value="Linker_histone"/>
    <property type="match status" value="1"/>
</dbReference>
<dbReference type="GO" id="GO:0000786">
    <property type="term" value="C:nucleosome"/>
    <property type="evidence" value="ECO:0007669"/>
    <property type="project" value="InterPro"/>
</dbReference>